<dbReference type="InterPro" id="IPR050194">
    <property type="entry name" value="Glycosyltransferase_grp1"/>
</dbReference>
<comment type="caution">
    <text evidence="11">The sequence shown here is derived from an EMBL/GenBank/DDBJ whole genome shotgun (WGS) entry which is preliminary data.</text>
</comment>
<organism evidence="11 12">
    <name type="scientific">Nocardioides jiangxiensis</name>
    <dbReference type="NCBI Taxonomy" id="3064524"/>
    <lineage>
        <taxon>Bacteria</taxon>
        <taxon>Bacillati</taxon>
        <taxon>Actinomycetota</taxon>
        <taxon>Actinomycetes</taxon>
        <taxon>Propionibacteriales</taxon>
        <taxon>Nocardioidaceae</taxon>
        <taxon>Nocardioides</taxon>
    </lineage>
</organism>
<feature type="transmembrane region" description="Helical" evidence="8">
    <location>
        <begin position="124"/>
        <end position="148"/>
    </location>
</feature>
<feature type="transmembrane region" description="Helical" evidence="8">
    <location>
        <begin position="82"/>
        <end position="104"/>
    </location>
</feature>
<feature type="transmembrane region" description="Helical" evidence="8">
    <location>
        <begin position="160"/>
        <end position="181"/>
    </location>
</feature>
<dbReference type="PANTHER" id="PTHR45947:SF3">
    <property type="entry name" value="SULFOQUINOVOSYL TRANSFERASE SQD2"/>
    <property type="match status" value="1"/>
</dbReference>
<sequence length="728" mass="77694">MSEPGKRFWSRIRFLVSWTLALALVGIGLPRAVDVSWHGVVPVLKSLHWPALVVLVVIWFLGLFVHSFVLTAAAPSLTHRRALTLNVTGSAVSNVVPLGGAAGVELNRRMMRGWGIESHSFVGYTFLTNLWDVLSKLMLPIIAVAVFARSDETVTGPLKWAFIVGAISFAVVAGVAVMLLGSVRWATFLGRVIQRALHPFFSAVGRQEPDVVHALLETRRECKQLVANGWLRMSLGIMGYVALQCLLLGICLQLTGANVTWVDVLAGFAVERMLTVLPITPGGVGVADLGLVGVLLAFGGDPAGVTAAAVLYRGFVFAAEIPVGGGTLGLWLLGQRLKARNAPLRVRVPGETRRIAHVTDVFLPRLGGIETHVDDLVRHQRAVGLEAEVLTPTPAGDGRDPSWVRRLPAGRARALVADYDVVHVHVSMWSPYGVGVARAAIAAGLPTLITVHSMWAGAGGVIRLAALAGLRRWPVAWSAVSGAAADTFRRSLGDGEVAVLPNAIDVEAWRPPAPALAEATAAAPDPQGPVTLISVMRLMPRKRPVHLVRLFESVRAAVPGADVRLVVVGDGPLRRRMERRIRRSGLGDVVRLTGRLPREDVLQELRAASVYVAPAPKESFGIAALEARCAGLPIVASRASGVGEFVRHQEDGLLVAGDVEMTRALVRLVVDGDLRARITTHNRDVAPPFDWTDVLAQTDDLYAVAAARAGVPAAADDAVVVPLLAEEA</sequence>
<dbReference type="GO" id="GO:0016757">
    <property type="term" value="F:glycosyltransferase activity"/>
    <property type="evidence" value="ECO:0007669"/>
    <property type="project" value="UniProtKB-KW"/>
</dbReference>
<dbReference type="InterPro" id="IPR028098">
    <property type="entry name" value="Glyco_trans_4-like_N"/>
</dbReference>
<accession>A0ABT9B3K4</accession>
<proteinExistence type="predicted"/>
<comment type="subcellular location">
    <subcellularLocation>
        <location evidence="1">Cell membrane</location>
        <topology evidence="1">Multi-pass membrane protein</topology>
    </subcellularLocation>
</comment>
<keyword evidence="5 8" id="KW-0812">Transmembrane</keyword>
<evidence type="ECO:0000259" key="10">
    <source>
        <dbReference type="Pfam" id="PF13439"/>
    </source>
</evidence>
<evidence type="ECO:0000256" key="5">
    <source>
        <dbReference type="ARBA" id="ARBA00022692"/>
    </source>
</evidence>
<dbReference type="Pfam" id="PF00534">
    <property type="entry name" value="Glycos_transf_1"/>
    <property type="match status" value="1"/>
</dbReference>
<name>A0ABT9B3K4_9ACTN</name>
<dbReference type="SUPFAM" id="SSF53756">
    <property type="entry name" value="UDP-Glycosyltransferase/glycogen phosphorylase"/>
    <property type="match status" value="1"/>
</dbReference>
<feature type="domain" description="Glycosyl transferase family 1" evidence="9">
    <location>
        <begin position="526"/>
        <end position="681"/>
    </location>
</feature>
<dbReference type="Pfam" id="PF03706">
    <property type="entry name" value="LPG_synthase_TM"/>
    <property type="match status" value="1"/>
</dbReference>
<evidence type="ECO:0000313" key="11">
    <source>
        <dbReference type="EMBL" id="MDO7869427.1"/>
    </source>
</evidence>
<keyword evidence="2" id="KW-1003">Cell membrane</keyword>
<dbReference type="EMBL" id="JAUQTA010000002">
    <property type="protein sequence ID" value="MDO7869427.1"/>
    <property type="molecule type" value="Genomic_DNA"/>
</dbReference>
<evidence type="ECO:0000256" key="4">
    <source>
        <dbReference type="ARBA" id="ARBA00022679"/>
    </source>
</evidence>
<dbReference type="CDD" id="cd03801">
    <property type="entry name" value="GT4_PimA-like"/>
    <property type="match status" value="1"/>
</dbReference>
<feature type="transmembrane region" description="Helical" evidence="8">
    <location>
        <begin position="310"/>
        <end position="333"/>
    </location>
</feature>
<evidence type="ECO:0000256" key="3">
    <source>
        <dbReference type="ARBA" id="ARBA00022676"/>
    </source>
</evidence>
<evidence type="ECO:0000256" key="6">
    <source>
        <dbReference type="ARBA" id="ARBA00022989"/>
    </source>
</evidence>
<dbReference type="EC" id="2.4.-.-" evidence="11"/>
<reference evidence="11 12" key="1">
    <citation type="submission" date="2023-07" db="EMBL/GenBank/DDBJ databases">
        <title>Nocardioides sp. nov WY-20 isolated from soil.</title>
        <authorList>
            <person name="Liu B."/>
            <person name="Wan Y."/>
        </authorList>
    </citation>
    <scope>NUCLEOTIDE SEQUENCE [LARGE SCALE GENOMIC DNA]</scope>
    <source>
        <strain evidence="11 12">WY-20</strain>
    </source>
</reference>
<dbReference type="InterPro" id="IPR022791">
    <property type="entry name" value="L-PG_synthase/AglD"/>
</dbReference>
<feature type="domain" description="Glycosyltransferase subfamily 4-like N-terminal" evidence="10">
    <location>
        <begin position="367"/>
        <end position="507"/>
    </location>
</feature>
<dbReference type="RefSeq" id="WP_305028823.1">
    <property type="nucleotide sequence ID" value="NZ_JAUQTA010000002.1"/>
</dbReference>
<dbReference type="PANTHER" id="PTHR45947">
    <property type="entry name" value="SULFOQUINOVOSYL TRANSFERASE SQD2"/>
    <property type="match status" value="1"/>
</dbReference>
<feature type="transmembrane region" description="Helical" evidence="8">
    <location>
        <begin position="48"/>
        <end position="70"/>
    </location>
</feature>
<evidence type="ECO:0000256" key="1">
    <source>
        <dbReference type="ARBA" id="ARBA00004651"/>
    </source>
</evidence>
<feature type="transmembrane region" description="Helical" evidence="8">
    <location>
        <begin position="237"/>
        <end position="262"/>
    </location>
</feature>
<keyword evidence="12" id="KW-1185">Reference proteome</keyword>
<keyword evidence="6 8" id="KW-1133">Transmembrane helix</keyword>
<feature type="transmembrane region" description="Helical" evidence="8">
    <location>
        <begin position="274"/>
        <end position="298"/>
    </location>
</feature>
<keyword evidence="4 11" id="KW-0808">Transferase</keyword>
<evidence type="ECO:0000259" key="9">
    <source>
        <dbReference type="Pfam" id="PF00534"/>
    </source>
</evidence>
<evidence type="ECO:0000256" key="2">
    <source>
        <dbReference type="ARBA" id="ARBA00022475"/>
    </source>
</evidence>
<evidence type="ECO:0000313" key="12">
    <source>
        <dbReference type="Proteomes" id="UP001233314"/>
    </source>
</evidence>
<dbReference type="Pfam" id="PF13439">
    <property type="entry name" value="Glyco_transf_4"/>
    <property type="match status" value="1"/>
</dbReference>
<protein>
    <submittedName>
        <fullName evidence="11">Glycosyltransferase</fullName>
        <ecNumber evidence="11">2.4.-.-</ecNumber>
    </submittedName>
</protein>
<dbReference type="InterPro" id="IPR001296">
    <property type="entry name" value="Glyco_trans_1"/>
</dbReference>
<evidence type="ECO:0000256" key="7">
    <source>
        <dbReference type="ARBA" id="ARBA00023136"/>
    </source>
</evidence>
<evidence type="ECO:0000256" key="8">
    <source>
        <dbReference type="SAM" id="Phobius"/>
    </source>
</evidence>
<keyword evidence="3 11" id="KW-0328">Glycosyltransferase</keyword>
<dbReference type="Proteomes" id="UP001233314">
    <property type="component" value="Unassembled WGS sequence"/>
</dbReference>
<keyword evidence="7 8" id="KW-0472">Membrane</keyword>
<dbReference type="Gene3D" id="3.40.50.2000">
    <property type="entry name" value="Glycogen Phosphorylase B"/>
    <property type="match status" value="2"/>
</dbReference>
<gene>
    <name evidence="11" type="ORF">Q5722_13730</name>
</gene>